<feature type="region of interest" description="Disordered" evidence="1">
    <location>
        <begin position="1"/>
        <end position="50"/>
    </location>
</feature>
<protein>
    <submittedName>
        <fullName evidence="2">Uncharacterized protein</fullName>
    </submittedName>
</protein>
<comment type="caution">
    <text evidence="2">The sequence shown here is derived from an EMBL/GenBank/DDBJ whole genome shotgun (WGS) entry which is preliminary data.</text>
</comment>
<evidence type="ECO:0000313" key="3">
    <source>
        <dbReference type="Proteomes" id="UP000430272"/>
    </source>
</evidence>
<dbReference type="Proteomes" id="UP000430272">
    <property type="component" value="Unassembled WGS sequence"/>
</dbReference>
<keyword evidence="3" id="KW-1185">Reference proteome</keyword>
<dbReference type="EMBL" id="WTYD01000001">
    <property type="protein sequence ID" value="MXO53306.1"/>
    <property type="molecule type" value="Genomic_DNA"/>
</dbReference>
<evidence type="ECO:0000256" key="1">
    <source>
        <dbReference type="SAM" id="MobiDB-lite"/>
    </source>
</evidence>
<feature type="compositionally biased region" description="Basic and acidic residues" evidence="1">
    <location>
        <begin position="8"/>
        <end position="42"/>
    </location>
</feature>
<dbReference type="RefSeq" id="WP_160660183.1">
    <property type="nucleotide sequence ID" value="NZ_BAABDV010000001.1"/>
</dbReference>
<sequence length="520" mass="58671">MAKKEIRRTKADLAREGHYHNRAAAADKRNPVKPRSEKEKATKKASSKKSRKNVVFLMMDHSLLSSGLQLPKDVSQTIAELVDKFTRGSQNTSTHCFSLFNQSISSLRKIPIGLLGDKECLLPDELLPTGETEILAHCRWMISTQGSDDYINFVVSGWPSTIVKRHEVRKRFGADPNVGSSHIHKHASNLARLEETDFDLYRAIISGRHRSAMQILQRAEVGSKVAAADTRLLIAEHGLLWCARDVQLITARSGKAEENPLEALASTSMTQLKPENIANQARRLFIILKKIVADYTTSLEHTGGKPLATIDNVPETMLPLYRQIEAVAKFHGINLTNSIGQLDQLIEYIRITPIPGNVAWRQMLDSSVSENGLPSSFNALWFSGLSITQAVSVSILRYLQSEREILNLIDERDGEHPRRFRDHTAMPPFDAEKLGADWFTAAKDMLFMLRRDILQDKDFKDEGYDYPDREPAAGRNPIQIAKAFVTERGQRAMTDYESEFGDVRRTFYLLDVIPEHRLAL</sequence>
<dbReference type="AlphaFoldDB" id="A0A844Y648"/>
<dbReference type="OrthoDB" id="7551287at2"/>
<gene>
    <name evidence="2" type="ORF">GRI47_04700</name>
</gene>
<evidence type="ECO:0000313" key="2">
    <source>
        <dbReference type="EMBL" id="MXO53306.1"/>
    </source>
</evidence>
<reference evidence="2 3" key="1">
    <citation type="submission" date="2019-12" db="EMBL/GenBank/DDBJ databases">
        <title>Genomic-based taxomic classification of the family Erythrobacteraceae.</title>
        <authorList>
            <person name="Xu L."/>
        </authorList>
    </citation>
    <scope>NUCLEOTIDE SEQUENCE [LARGE SCALE GENOMIC DNA]</scope>
    <source>
        <strain evidence="2 3">JCM 17468</strain>
    </source>
</reference>
<name>A0A844Y648_9SPHN</name>
<proteinExistence type="predicted"/>
<organism evidence="2 3">
    <name type="scientific">Qipengyuania pelagi</name>
    <dbReference type="NCBI Taxonomy" id="994320"/>
    <lineage>
        <taxon>Bacteria</taxon>
        <taxon>Pseudomonadati</taxon>
        <taxon>Pseudomonadota</taxon>
        <taxon>Alphaproteobacteria</taxon>
        <taxon>Sphingomonadales</taxon>
        <taxon>Erythrobacteraceae</taxon>
        <taxon>Qipengyuania</taxon>
    </lineage>
</organism>
<accession>A0A844Y648</accession>